<dbReference type="EMBL" id="QJJV01000028">
    <property type="protein sequence ID" value="PXX07866.1"/>
    <property type="molecule type" value="Genomic_DNA"/>
</dbReference>
<gene>
    <name evidence="2" type="ORF">C7400_12817</name>
</gene>
<evidence type="ECO:0000313" key="3">
    <source>
        <dbReference type="Proteomes" id="UP000247515"/>
    </source>
</evidence>
<sequence length="219" mass="23758">MVRHRCLATESEAVVHAQGCARAPTCLRNRAIASLAGRGSLRRGLLRYRARHPEHQRCAPLMPSRTVFDRCRLTSMGLSADRREAARRAPRRVTAPGGTPAGAGYQVPVPAPRGSHASPPDAPPAYPPLVPRLRLQRLDLGVGAIPVASGTLLHIFELPLQTRARCSFALDLQQRALLSGLQARFGQFRAGPLPLALGREIGVRPRFGRIAIIGLMVMK</sequence>
<comment type="caution">
    <text evidence="2">The sequence shown here is derived from an EMBL/GenBank/DDBJ whole genome shotgun (WGS) entry which is preliminary data.</text>
</comment>
<keyword evidence="3" id="KW-1185">Reference proteome</keyword>
<feature type="compositionally biased region" description="Low complexity" evidence="1">
    <location>
        <begin position="92"/>
        <end position="104"/>
    </location>
</feature>
<proteinExistence type="predicted"/>
<protein>
    <submittedName>
        <fullName evidence="2">Uncharacterized protein</fullName>
    </submittedName>
</protein>
<reference evidence="2 3" key="1">
    <citation type="submission" date="2018-05" db="EMBL/GenBank/DDBJ databases">
        <title>Genomic Encyclopedia of Type Strains, Phase IV (KMG-V): Genome sequencing to study the core and pangenomes of soil and plant-associated prokaryotes.</title>
        <authorList>
            <person name="Whitman W."/>
        </authorList>
    </citation>
    <scope>NUCLEOTIDE SEQUENCE [LARGE SCALE GENOMIC DNA]</scope>
    <source>
        <strain evidence="2 3">SIr-6563</strain>
    </source>
</reference>
<name>A0ABX5MI60_9BURK</name>
<organism evidence="2 3">
    <name type="scientific">Paraburkholderia tropica</name>
    <dbReference type="NCBI Taxonomy" id="92647"/>
    <lineage>
        <taxon>Bacteria</taxon>
        <taxon>Pseudomonadati</taxon>
        <taxon>Pseudomonadota</taxon>
        <taxon>Betaproteobacteria</taxon>
        <taxon>Burkholderiales</taxon>
        <taxon>Burkholderiaceae</taxon>
        <taxon>Paraburkholderia</taxon>
    </lineage>
</organism>
<dbReference type="Proteomes" id="UP000247515">
    <property type="component" value="Unassembled WGS sequence"/>
</dbReference>
<evidence type="ECO:0000256" key="1">
    <source>
        <dbReference type="SAM" id="MobiDB-lite"/>
    </source>
</evidence>
<accession>A0ABX5MI60</accession>
<feature type="region of interest" description="Disordered" evidence="1">
    <location>
        <begin position="79"/>
        <end position="125"/>
    </location>
</feature>
<evidence type="ECO:0000313" key="2">
    <source>
        <dbReference type="EMBL" id="PXX07866.1"/>
    </source>
</evidence>